<evidence type="ECO:0000313" key="2">
    <source>
        <dbReference type="Proteomes" id="UP000758652"/>
    </source>
</evidence>
<reference evidence="1 2" key="1">
    <citation type="submission" date="2020-10" db="EMBL/GenBank/DDBJ databases">
        <title>ChiBAC.</title>
        <authorList>
            <person name="Zenner C."/>
            <person name="Hitch T.C.A."/>
            <person name="Clavel T."/>
        </authorList>
    </citation>
    <scope>NUCLEOTIDE SEQUENCE [LARGE SCALE GENOMIC DNA]</scope>
    <source>
        <strain evidence="1 2">DSM 108991</strain>
    </source>
</reference>
<name>A0ABR9RLQ4_9FIRM</name>
<organism evidence="1 2">
    <name type="scientific">Claveliimonas monacensis</name>
    <dbReference type="NCBI Taxonomy" id="2779351"/>
    <lineage>
        <taxon>Bacteria</taxon>
        <taxon>Bacillati</taxon>
        <taxon>Bacillota</taxon>
        <taxon>Clostridia</taxon>
        <taxon>Lachnospirales</taxon>
        <taxon>Lachnospiraceae</taxon>
        <taxon>Claveliimonas</taxon>
    </lineage>
</organism>
<dbReference type="EMBL" id="JADCKL010000011">
    <property type="protein sequence ID" value="MBE5063895.1"/>
    <property type="molecule type" value="Genomic_DNA"/>
</dbReference>
<gene>
    <name evidence="1" type="ORF">INF30_11590</name>
</gene>
<sequence length="114" mass="13528">MQDHMGSMLETEFPDHKIHFLYDIANMKAYQDKYKQSARIIRTLLMELLKSNNSDKIYVRLHGYKSWLVIRIALEEKPEEQMADKIREKCKEFNPEILFDVSKNSCGFVIKISI</sequence>
<proteinExistence type="predicted"/>
<dbReference type="RefSeq" id="WP_226395306.1">
    <property type="nucleotide sequence ID" value="NZ_JADCKL010000011.1"/>
</dbReference>
<keyword evidence="2" id="KW-1185">Reference proteome</keyword>
<accession>A0ABR9RLQ4</accession>
<dbReference type="Proteomes" id="UP000758652">
    <property type="component" value="Unassembled WGS sequence"/>
</dbReference>
<evidence type="ECO:0000313" key="1">
    <source>
        <dbReference type="EMBL" id="MBE5063895.1"/>
    </source>
</evidence>
<comment type="caution">
    <text evidence="1">The sequence shown here is derived from an EMBL/GenBank/DDBJ whole genome shotgun (WGS) entry which is preliminary data.</text>
</comment>
<protein>
    <submittedName>
        <fullName evidence="1">Uncharacterized protein</fullName>
    </submittedName>
</protein>